<keyword evidence="10" id="KW-0067">ATP-binding</keyword>
<keyword evidence="8" id="KW-0547">Nucleotide-binding</keyword>
<evidence type="ECO:0000313" key="20">
    <source>
        <dbReference type="EMBL" id="KAK7483248.1"/>
    </source>
</evidence>
<keyword evidence="9" id="KW-0418">Kinase</keyword>
<dbReference type="InterPro" id="IPR013098">
    <property type="entry name" value="Ig_I-set"/>
</dbReference>
<evidence type="ECO:0000259" key="19">
    <source>
        <dbReference type="PROSITE" id="PS50835"/>
    </source>
</evidence>
<gene>
    <name evidence="20" type="ORF">BaRGS_00025541</name>
</gene>
<evidence type="ECO:0000313" key="21">
    <source>
        <dbReference type="Proteomes" id="UP001519460"/>
    </source>
</evidence>
<keyword evidence="6" id="KW-0732">Signal</keyword>
<dbReference type="InterPro" id="IPR036179">
    <property type="entry name" value="Ig-like_dom_sf"/>
</dbReference>
<evidence type="ECO:0000256" key="7">
    <source>
        <dbReference type="ARBA" id="ARBA00022737"/>
    </source>
</evidence>
<feature type="domain" description="Ig-like" evidence="19">
    <location>
        <begin position="397"/>
        <end position="507"/>
    </location>
</feature>
<protein>
    <recommendedName>
        <fullName evidence="2">receptor protein-tyrosine kinase</fullName>
        <ecNumber evidence="2">2.7.10.1</ecNumber>
    </recommendedName>
</protein>
<evidence type="ECO:0000256" key="11">
    <source>
        <dbReference type="ARBA" id="ARBA00022989"/>
    </source>
</evidence>
<feature type="domain" description="Ig-like" evidence="19">
    <location>
        <begin position="294"/>
        <end position="388"/>
    </location>
</feature>
<dbReference type="SMART" id="SM00409">
    <property type="entry name" value="IG"/>
    <property type="match status" value="2"/>
</dbReference>
<dbReference type="GO" id="GO:0004714">
    <property type="term" value="F:transmembrane receptor protein tyrosine kinase activity"/>
    <property type="evidence" value="ECO:0007669"/>
    <property type="project" value="UniProtKB-EC"/>
</dbReference>
<evidence type="ECO:0000256" key="8">
    <source>
        <dbReference type="ARBA" id="ARBA00022741"/>
    </source>
</evidence>
<dbReference type="AlphaFoldDB" id="A0ABD0K846"/>
<dbReference type="GO" id="GO:0005524">
    <property type="term" value="F:ATP binding"/>
    <property type="evidence" value="ECO:0007669"/>
    <property type="project" value="UniProtKB-KW"/>
</dbReference>
<evidence type="ECO:0000256" key="2">
    <source>
        <dbReference type="ARBA" id="ARBA00011902"/>
    </source>
</evidence>
<keyword evidence="14" id="KW-1015">Disulfide bond</keyword>
<keyword evidence="15" id="KW-0675">Receptor</keyword>
<keyword evidence="21" id="KW-1185">Reference proteome</keyword>
<dbReference type="InterPro" id="IPR003598">
    <property type="entry name" value="Ig_sub2"/>
</dbReference>
<dbReference type="EMBL" id="JACVVK020000230">
    <property type="protein sequence ID" value="KAK7483248.1"/>
    <property type="molecule type" value="Genomic_DNA"/>
</dbReference>
<feature type="region of interest" description="Disordered" evidence="18">
    <location>
        <begin position="288"/>
        <end position="338"/>
    </location>
</feature>
<dbReference type="EC" id="2.7.10.1" evidence="2"/>
<dbReference type="InterPro" id="IPR003599">
    <property type="entry name" value="Ig_sub"/>
</dbReference>
<evidence type="ECO:0000256" key="16">
    <source>
        <dbReference type="ARBA" id="ARBA00023180"/>
    </source>
</evidence>
<dbReference type="PROSITE" id="PS50835">
    <property type="entry name" value="IG_LIKE"/>
    <property type="match status" value="2"/>
</dbReference>
<keyword evidence="7" id="KW-0677">Repeat</keyword>
<keyword evidence="5" id="KW-0812">Transmembrane</keyword>
<proteinExistence type="predicted"/>
<comment type="caution">
    <text evidence="20">The sequence shown here is derived from an EMBL/GenBank/DDBJ whole genome shotgun (WGS) entry which is preliminary data.</text>
</comment>
<comment type="subcellular location">
    <subcellularLocation>
        <location evidence="1">Membrane</location>
        <topology evidence="1">Single-pass membrane protein</topology>
    </subcellularLocation>
</comment>
<keyword evidence="17" id="KW-0393">Immunoglobulin domain</keyword>
<keyword evidence="16" id="KW-0325">Glycoprotein</keyword>
<dbReference type="Gene3D" id="2.60.40.10">
    <property type="entry name" value="Immunoglobulins"/>
    <property type="match status" value="2"/>
</dbReference>
<evidence type="ECO:0000256" key="4">
    <source>
        <dbReference type="ARBA" id="ARBA00022679"/>
    </source>
</evidence>
<keyword evidence="12" id="KW-0472">Membrane</keyword>
<evidence type="ECO:0000256" key="12">
    <source>
        <dbReference type="ARBA" id="ARBA00023136"/>
    </source>
</evidence>
<evidence type="ECO:0000256" key="15">
    <source>
        <dbReference type="ARBA" id="ARBA00023170"/>
    </source>
</evidence>
<dbReference type="InterPro" id="IPR052615">
    <property type="entry name" value="FGFRL"/>
</dbReference>
<dbReference type="Pfam" id="PF07679">
    <property type="entry name" value="I-set"/>
    <property type="match status" value="2"/>
</dbReference>
<evidence type="ECO:0000256" key="9">
    <source>
        <dbReference type="ARBA" id="ARBA00022777"/>
    </source>
</evidence>
<dbReference type="PANTHER" id="PTHR19890">
    <property type="entry name" value="FIBROBLAST GROWTH FACTOR RECEPTOR"/>
    <property type="match status" value="1"/>
</dbReference>
<keyword evidence="13" id="KW-0829">Tyrosine-protein kinase</keyword>
<keyword evidence="4" id="KW-0808">Transferase</keyword>
<evidence type="ECO:0000256" key="18">
    <source>
        <dbReference type="SAM" id="MobiDB-lite"/>
    </source>
</evidence>
<evidence type="ECO:0000256" key="5">
    <source>
        <dbReference type="ARBA" id="ARBA00022692"/>
    </source>
</evidence>
<evidence type="ECO:0000256" key="1">
    <source>
        <dbReference type="ARBA" id="ARBA00004167"/>
    </source>
</evidence>
<dbReference type="PANTHER" id="PTHR19890:SF10">
    <property type="entry name" value="FIBROBLAST GROWTH FACTOR RECEPTOR-LIKE 1"/>
    <property type="match status" value="1"/>
</dbReference>
<evidence type="ECO:0000256" key="17">
    <source>
        <dbReference type="ARBA" id="ARBA00023319"/>
    </source>
</evidence>
<evidence type="ECO:0000256" key="6">
    <source>
        <dbReference type="ARBA" id="ARBA00022729"/>
    </source>
</evidence>
<feature type="non-terminal residue" evidence="20">
    <location>
        <position position="1"/>
    </location>
</feature>
<sequence length="513" mass="56736">GDGCRPTGSCPDLIRRGDGGSWLSLSLLHCLWYCGHYRELLLLLMSVVLSLSTPRRKENAINLLPAKAVHENGVRVGERRSERVGHGRGVDGAGARASDYYMNIPLTDPNCSQLPTAVPWSLDNIALETKTVEDLGYGCFVATRARWGGGTGGGVRTVAEVFSSTVAHCGKTVVPTRNSRGSTPVCGVVVTLLTFSLHSNTWHCGLQEKGLVRLLPGWRIQSEHNNHNYALKHLADRRAGYIMSSFCGNSFPSAIGLLLFRAAHVYEVGLHSVEWGLEVGTNFKDEENHLVHDPDDTYQQSPDEDLTKEGSNAADGQHCETEVSRQGQPRAPRVSWFKGDRMLENGEDGRRRPHWILKLIDVTESDTGQYTCVVANRLGRLNYTYSLEVIDQIRSKPKLISQHPQNTTVEYGGTASFQCRVKSIVQPHIKWLKRVEDSEMAQAMNTTIEVKGQKFMVLRTAGEVWSDPDGSYLNKLVIHHASADDAGMYICLGANSMGYSFRAAYLHVVPGEY</sequence>
<evidence type="ECO:0000256" key="14">
    <source>
        <dbReference type="ARBA" id="ARBA00023157"/>
    </source>
</evidence>
<keyword evidence="11" id="KW-1133">Transmembrane helix</keyword>
<accession>A0ABD0K846</accession>
<dbReference type="FunFam" id="2.60.40.10:FF:000020">
    <property type="entry name" value="Fibroblast growth factor receptor"/>
    <property type="match status" value="1"/>
</dbReference>
<evidence type="ECO:0000256" key="13">
    <source>
        <dbReference type="ARBA" id="ARBA00023137"/>
    </source>
</evidence>
<name>A0ABD0K846_9CAEN</name>
<dbReference type="Proteomes" id="UP001519460">
    <property type="component" value="Unassembled WGS sequence"/>
</dbReference>
<dbReference type="InterPro" id="IPR007110">
    <property type="entry name" value="Ig-like_dom"/>
</dbReference>
<keyword evidence="3" id="KW-0597">Phosphoprotein</keyword>
<evidence type="ECO:0000256" key="3">
    <source>
        <dbReference type="ARBA" id="ARBA00022553"/>
    </source>
</evidence>
<reference evidence="20 21" key="1">
    <citation type="journal article" date="2023" name="Sci. Data">
        <title>Genome assembly of the Korean intertidal mud-creeper Batillaria attramentaria.</title>
        <authorList>
            <person name="Patra A.K."/>
            <person name="Ho P.T."/>
            <person name="Jun S."/>
            <person name="Lee S.J."/>
            <person name="Kim Y."/>
            <person name="Won Y.J."/>
        </authorList>
    </citation>
    <scope>NUCLEOTIDE SEQUENCE [LARGE SCALE GENOMIC DNA]</scope>
    <source>
        <strain evidence="20">Wonlab-2016</strain>
    </source>
</reference>
<dbReference type="SMART" id="SM00408">
    <property type="entry name" value="IGc2"/>
    <property type="match status" value="2"/>
</dbReference>
<dbReference type="SUPFAM" id="SSF48726">
    <property type="entry name" value="Immunoglobulin"/>
    <property type="match status" value="2"/>
</dbReference>
<dbReference type="InterPro" id="IPR013783">
    <property type="entry name" value="Ig-like_fold"/>
</dbReference>
<organism evidence="20 21">
    <name type="scientific">Batillaria attramentaria</name>
    <dbReference type="NCBI Taxonomy" id="370345"/>
    <lineage>
        <taxon>Eukaryota</taxon>
        <taxon>Metazoa</taxon>
        <taxon>Spiralia</taxon>
        <taxon>Lophotrochozoa</taxon>
        <taxon>Mollusca</taxon>
        <taxon>Gastropoda</taxon>
        <taxon>Caenogastropoda</taxon>
        <taxon>Sorbeoconcha</taxon>
        <taxon>Cerithioidea</taxon>
        <taxon>Batillariidae</taxon>
        <taxon>Batillaria</taxon>
    </lineage>
</organism>
<evidence type="ECO:0000256" key="10">
    <source>
        <dbReference type="ARBA" id="ARBA00022840"/>
    </source>
</evidence>
<dbReference type="GO" id="GO:0016020">
    <property type="term" value="C:membrane"/>
    <property type="evidence" value="ECO:0007669"/>
    <property type="project" value="UniProtKB-SubCell"/>
</dbReference>